<name>A0ABY9WL56_9BACT</name>
<reference evidence="3 4" key="1">
    <citation type="submission" date="2019-08" db="EMBL/GenBank/DDBJ databases">
        <title>Archangium and Cystobacter genomes.</title>
        <authorList>
            <person name="Chen I.-C.K."/>
            <person name="Wielgoss S."/>
        </authorList>
    </citation>
    <scope>NUCLEOTIDE SEQUENCE [LARGE SCALE GENOMIC DNA]</scope>
    <source>
        <strain evidence="3 4">Cbm 6</strain>
    </source>
</reference>
<proteinExistence type="predicted"/>
<keyword evidence="4" id="KW-1185">Reference proteome</keyword>
<dbReference type="Gene3D" id="2.60.120.1060">
    <property type="entry name" value="NPCBM/NEW2 domain"/>
    <property type="match status" value="1"/>
</dbReference>
<dbReference type="InterPro" id="IPR013222">
    <property type="entry name" value="Glyco_hyd_98_carb-bd"/>
</dbReference>
<feature type="domain" description="Glycosyl hydrolase family 98 putative carbohydrate-binding module" evidence="2">
    <location>
        <begin position="10"/>
        <end position="44"/>
    </location>
</feature>
<dbReference type="EMBL" id="CP043494">
    <property type="protein sequence ID" value="WNG44345.1"/>
    <property type="molecule type" value="Genomic_DNA"/>
</dbReference>
<dbReference type="RefSeq" id="WP_395816962.1">
    <property type="nucleotide sequence ID" value="NZ_CP043494.1"/>
</dbReference>
<dbReference type="SUPFAM" id="SSF49785">
    <property type="entry name" value="Galactose-binding domain-like"/>
    <property type="match status" value="1"/>
</dbReference>
<dbReference type="Pfam" id="PF08305">
    <property type="entry name" value="NPCBM"/>
    <property type="match status" value="1"/>
</dbReference>
<sequence length="45" mass="5042">MEPWPRRAGPEHVSVKDKQQLRLLVGNAGDGGTCDHEDWADARLE</sequence>
<feature type="compositionally biased region" description="Basic and acidic residues" evidence="1">
    <location>
        <begin position="33"/>
        <end position="45"/>
    </location>
</feature>
<gene>
    <name evidence="3" type="ORF">F0U60_09660</name>
</gene>
<feature type="region of interest" description="Disordered" evidence="1">
    <location>
        <begin position="26"/>
        <end position="45"/>
    </location>
</feature>
<dbReference type="InterPro" id="IPR008979">
    <property type="entry name" value="Galactose-bd-like_sf"/>
</dbReference>
<protein>
    <recommendedName>
        <fullName evidence="2">Glycosyl hydrolase family 98 putative carbohydrate-binding module domain-containing protein</fullName>
    </recommendedName>
</protein>
<evidence type="ECO:0000313" key="4">
    <source>
        <dbReference type="Proteomes" id="UP001611383"/>
    </source>
</evidence>
<evidence type="ECO:0000313" key="3">
    <source>
        <dbReference type="EMBL" id="WNG44345.1"/>
    </source>
</evidence>
<evidence type="ECO:0000256" key="1">
    <source>
        <dbReference type="SAM" id="MobiDB-lite"/>
    </source>
</evidence>
<dbReference type="Proteomes" id="UP001611383">
    <property type="component" value="Chromosome"/>
</dbReference>
<dbReference type="InterPro" id="IPR038637">
    <property type="entry name" value="NPCBM_sf"/>
</dbReference>
<accession>A0ABY9WL56</accession>
<evidence type="ECO:0000259" key="2">
    <source>
        <dbReference type="Pfam" id="PF08305"/>
    </source>
</evidence>
<organism evidence="3 4">
    <name type="scientific">Archangium minus</name>
    <dbReference type="NCBI Taxonomy" id="83450"/>
    <lineage>
        <taxon>Bacteria</taxon>
        <taxon>Pseudomonadati</taxon>
        <taxon>Myxococcota</taxon>
        <taxon>Myxococcia</taxon>
        <taxon>Myxococcales</taxon>
        <taxon>Cystobacterineae</taxon>
        <taxon>Archangiaceae</taxon>
        <taxon>Archangium</taxon>
    </lineage>
</organism>